<dbReference type="Gene3D" id="3.30.360.10">
    <property type="entry name" value="Dihydrodipicolinate Reductase, domain 2"/>
    <property type="match status" value="1"/>
</dbReference>
<dbReference type="InterPro" id="IPR019811">
    <property type="entry name" value="HDH_CS"/>
</dbReference>
<dbReference type="HOGENOM" id="CLU_009116_1_0_6"/>
<dbReference type="GO" id="GO:0004412">
    <property type="term" value="F:homoserine dehydrogenase activity"/>
    <property type="evidence" value="ECO:0007669"/>
    <property type="project" value="UniProtKB-EC"/>
</dbReference>
<feature type="binding site" evidence="13">
    <location>
        <position position="98"/>
    </location>
    <ligand>
        <name>NADPH</name>
        <dbReference type="ChEBI" id="CHEBI:57783"/>
    </ligand>
</feature>
<dbReference type="FunFam" id="3.30.360.10:FF:000005">
    <property type="entry name" value="Homoserine dehydrogenase"/>
    <property type="match status" value="1"/>
</dbReference>
<evidence type="ECO:0000256" key="4">
    <source>
        <dbReference type="ARBA" id="ARBA00013213"/>
    </source>
</evidence>
<dbReference type="UniPathway" id="UPA00050">
    <property type="reaction ID" value="UER00063"/>
</dbReference>
<proteinExistence type="inferred from homology"/>
<keyword evidence="6" id="KW-0028">Amino-acid biosynthesis</keyword>
<dbReference type="CDD" id="cd04881">
    <property type="entry name" value="ACT_HSDH-Hom"/>
    <property type="match status" value="1"/>
</dbReference>
<evidence type="ECO:0000256" key="1">
    <source>
        <dbReference type="ARBA" id="ARBA00005056"/>
    </source>
</evidence>
<dbReference type="GO" id="GO:0009086">
    <property type="term" value="P:methionine biosynthetic process"/>
    <property type="evidence" value="ECO:0007669"/>
    <property type="project" value="UniProtKB-KW"/>
</dbReference>
<keyword evidence="7" id="KW-0791">Threonine biosynthesis</keyword>
<dbReference type="SUPFAM" id="SSF55021">
    <property type="entry name" value="ACT-like"/>
    <property type="match status" value="1"/>
</dbReference>
<dbReference type="Proteomes" id="UP000004699">
    <property type="component" value="Unassembled WGS sequence"/>
</dbReference>
<dbReference type="PIRSF" id="PIRSF000098">
    <property type="entry name" value="Homoser_dehydrog"/>
    <property type="match status" value="1"/>
</dbReference>
<feature type="active site" description="Proton donor" evidence="12">
    <location>
        <position position="198"/>
    </location>
</feature>
<reference evidence="17" key="1">
    <citation type="journal article" date="2013" name="BMC Microbiol.">
        <title>Taxonomy and evolution of bacteriochlorophyll a-containing members of the OM60/NOR5 clade of marine gammaproteobacteria: description of Luminiphilus syltensis gen. nov., sp. nov., reclassification of Haliea rubra as Pseudohaliea rubra gen. nov., comb. nov., and emendation of Chromatocurvus halotolerans.</title>
        <authorList>
            <person name="Spring S."/>
            <person name="Riedel T."/>
            <person name="Sproer C."/>
            <person name="Yan S."/>
            <person name="Harder J."/>
            <person name="Fuchs B.M."/>
        </authorList>
    </citation>
    <scope>NUCLEOTIDE SEQUENCE [LARGE SCALE GENOMIC DNA]</scope>
    <source>
        <strain evidence="17">NOR51-B</strain>
    </source>
</reference>
<evidence type="ECO:0000313" key="16">
    <source>
        <dbReference type="EMBL" id="EED34072.1"/>
    </source>
</evidence>
<evidence type="ECO:0000256" key="13">
    <source>
        <dbReference type="PIRSR" id="PIRSR000098-2"/>
    </source>
</evidence>
<evidence type="ECO:0000259" key="15">
    <source>
        <dbReference type="PROSITE" id="PS51671"/>
    </source>
</evidence>
<evidence type="ECO:0000256" key="2">
    <source>
        <dbReference type="ARBA" id="ARBA00005062"/>
    </source>
</evidence>
<dbReference type="SUPFAM" id="SSF51735">
    <property type="entry name" value="NAD(P)-binding Rossmann-fold domains"/>
    <property type="match status" value="1"/>
</dbReference>
<gene>
    <name evidence="16" type="primary">thrA</name>
    <name evidence="16" type="ORF">NOR51B_9</name>
</gene>
<comment type="pathway">
    <text evidence="1">Amino-acid biosynthesis; L-threonine biosynthesis; L-threonine from L-aspartate: step 3/5.</text>
</comment>
<dbReference type="Pfam" id="PF00742">
    <property type="entry name" value="Homoserine_dh"/>
    <property type="match status" value="1"/>
</dbReference>
<dbReference type="AlphaFoldDB" id="B8KXD7"/>
<dbReference type="SUPFAM" id="SSF55347">
    <property type="entry name" value="Glyceraldehyde-3-phosphate dehydrogenase-like, C-terminal domain"/>
    <property type="match status" value="1"/>
</dbReference>
<dbReference type="eggNOG" id="COG0460">
    <property type="taxonomic scope" value="Bacteria"/>
</dbReference>
<feature type="domain" description="ACT" evidence="15">
    <location>
        <begin position="348"/>
        <end position="430"/>
    </location>
</feature>
<dbReference type="Gene3D" id="3.30.70.260">
    <property type="match status" value="1"/>
</dbReference>
<dbReference type="PROSITE" id="PS51671">
    <property type="entry name" value="ACT"/>
    <property type="match status" value="1"/>
</dbReference>
<evidence type="ECO:0000256" key="12">
    <source>
        <dbReference type="PIRSR" id="PIRSR000098-1"/>
    </source>
</evidence>
<protein>
    <recommendedName>
        <fullName evidence="5">Homoserine dehydrogenase</fullName>
        <ecNumber evidence="4">1.1.1.3</ecNumber>
    </recommendedName>
</protein>
<dbReference type="GO" id="GO:0050661">
    <property type="term" value="F:NADP binding"/>
    <property type="evidence" value="ECO:0007669"/>
    <property type="project" value="InterPro"/>
</dbReference>
<dbReference type="STRING" id="565045.NOR51B_9"/>
<keyword evidence="10" id="KW-0486">Methionine biosynthesis</keyword>
<evidence type="ECO:0000256" key="11">
    <source>
        <dbReference type="ARBA" id="ARBA00049031"/>
    </source>
</evidence>
<feature type="binding site" evidence="13">
    <location>
        <position position="183"/>
    </location>
    <ligand>
        <name>L-homoserine</name>
        <dbReference type="ChEBI" id="CHEBI:57476"/>
    </ligand>
</feature>
<dbReference type="Gene3D" id="3.40.50.720">
    <property type="entry name" value="NAD(P)-binding Rossmann-like Domain"/>
    <property type="match status" value="1"/>
</dbReference>
<dbReference type="UniPathway" id="UPA00051">
    <property type="reaction ID" value="UER00465"/>
</dbReference>
<dbReference type="GO" id="GO:0009088">
    <property type="term" value="P:threonine biosynthetic process"/>
    <property type="evidence" value="ECO:0007669"/>
    <property type="project" value="UniProtKB-UniPathway"/>
</dbReference>
<dbReference type="InterPro" id="IPR002912">
    <property type="entry name" value="ACT_dom"/>
</dbReference>
<dbReference type="EC" id="1.1.1.3" evidence="4"/>
<dbReference type="PANTHER" id="PTHR43331:SF1">
    <property type="entry name" value="HOMOSERINE DEHYDROGENASE"/>
    <property type="match status" value="1"/>
</dbReference>
<comment type="similarity">
    <text evidence="3 14">Belongs to the homoserine dehydrogenase family.</text>
</comment>
<keyword evidence="9 16" id="KW-0560">Oxidoreductase</keyword>
<accession>B8KXD7</accession>
<dbReference type="PROSITE" id="PS01042">
    <property type="entry name" value="HOMOSER_DHGENASE"/>
    <property type="match status" value="1"/>
</dbReference>
<organism evidence="16 17">
    <name type="scientific">Luminiphilus syltensis NOR5-1B</name>
    <dbReference type="NCBI Taxonomy" id="565045"/>
    <lineage>
        <taxon>Bacteria</taxon>
        <taxon>Pseudomonadati</taxon>
        <taxon>Pseudomonadota</taxon>
        <taxon>Gammaproteobacteria</taxon>
        <taxon>Cellvibrionales</taxon>
        <taxon>Halieaceae</taxon>
        <taxon>Luminiphilus</taxon>
    </lineage>
</organism>
<evidence type="ECO:0000256" key="9">
    <source>
        <dbReference type="ARBA" id="ARBA00023002"/>
    </source>
</evidence>
<dbReference type="Pfam" id="PF03447">
    <property type="entry name" value="NAD_binding_3"/>
    <property type="match status" value="1"/>
</dbReference>
<evidence type="ECO:0000313" key="17">
    <source>
        <dbReference type="Proteomes" id="UP000004699"/>
    </source>
</evidence>
<keyword evidence="17" id="KW-1185">Reference proteome</keyword>
<evidence type="ECO:0000256" key="8">
    <source>
        <dbReference type="ARBA" id="ARBA00022857"/>
    </source>
</evidence>
<comment type="catalytic activity">
    <reaction evidence="11">
        <text>L-homoserine + NAD(+) = L-aspartate 4-semialdehyde + NADH + H(+)</text>
        <dbReference type="Rhea" id="RHEA:15757"/>
        <dbReference type="ChEBI" id="CHEBI:15378"/>
        <dbReference type="ChEBI" id="CHEBI:57476"/>
        <dbReference type="ChEBI" id="CHEBI:57540"/>
        <dbReference type="ChEBI" id="CHEBI:57945"/>
        <dbReference type="ChEBI" id="CHEBI:537519"/>
        <dbReference type="EC" id="1.1.1.3"/>
    </reaction>
    <physiologicalReaction direction="right-to-left" evidence="11">
        <dbReference type="Rhea" id="RHEA:15759"/>
    </physiologicalReaction>
</comment>
<name>B8KXD7_9GAMM</name>
<dbReference type="PANTHER" id="PTHR43331">
    <property type="entry name" value="HOMOSERINE DEHYDROGENASE"/>
    <property type="match status" value="1"/>
</dbReference>
<evidence type="ECO:0000256" key="10">
    <source>
        <dbReference type="ARBA" id="ARBA00023167"/>
    </source>
</evidence>
<keyword evidence="8 13" id="KW-0521">NADP</keyword>
<evidence type="ECO:0000256" key="7">
    <source>
        <dbReference type="ARBA" id="ARBA00022697"/>
    </source>
</evidence>
<dbReference type="InterPro" id="IPR001342">
    <property type="entry name" value="HDH_cat"/>
</dbReference>
<sequence>MGICGLGTVASGLVNIINRQSALLRDRADADLRLVHIGARRDNPVCDISPYRVSRDIFQVVDDPEVDIVIELIGGTTAAKELVERALHQGKHVITANKALIAEHGNALFALAESKGLALRFEAAVAGGIPIVKTLREGLAGNQIEGITGIINGTGNYILSEMASAGRSFDEVLKEAQALGYAEADPTFDIDGTDAAQKLVILASIAFGIPLAIDAPFKEGIDRVGADDLEYAQELGYRIKHLGIARIAGEKIDLRVHPTLIPEQKSIASIDGVLNAVQLEGDAVGEVLMTGAGAGAGPTASAVCADLIDLARSLGAGQNCAIPALGVPLAKLQARELLPREAVTTPWYLRIIASDKAGVMAEITQLLGEEGISIESLIQKAPERGETHVPIIILTDAAAGGAMQNAVLSITALDAIQGDIVALRVEDFEEHGS</sequence>
<dbReference type="InterPro" id="IPR016204">
    <property type="entry name" value="HDH"/>
</dbReference>
<dbReference type="NCBIfam" id="NF004976">
    <property type="entry name" value="PRK06349.1"/>
    <property type="match status" value="1"/>
</dbReference>
<dbReference type="Pfam" id="PF01842">
    <property type="entry name" value="ACT"/>
    <property type="match status" value="1"/>
</dbReference>
<evidence type="ECO:0000256" key="3">
    <source>
        <dbReference type="ARBA" id="ARBA00006753"/>
    </source>
</evidence>
<dbReference type="InterPro" id="IPR036291">
    <property type="entry name" value="NAD(P)-bd_dom_sf"/>
</dbReference>
<dbReference type="EMBL" id="DS999411">
    <property type="protein sequence ID" value="EED34072.1"/>
    <property type="molecule type" value="Genomic_DNA"/>
</dbReference>
<evidence type="ECO:0000256" key="14">
    <source>
        <dbReference type="RuleBase" id="RU004171"/>
    </source>
</evidence>
<dbReference type="InterPro" id="IPR005106">
    <property type="entry name" value="Asp/hSer_DH_NAD-bd"/>
</dbReference>
<dbReference type="InterPro" id="IPR045865">
    <property type="entry name" value="ACT-like_dom_sf"/>
</dbReference>
<evidence type="ECO:0000256" key="5">
    <source>
        <dbReference type="ARBA" id="ARBA00013376"/>
    </source>
</evidence>
<comment type="pathway">
    <text evidence="2">Amino-acid biosynthesis; L-methionine biosynthesis via de novo pathway; L-homoserine from L-aspartate: step 3/3.</text>
</comment>
<evidence type="ECO:0000256" key="6">
    <source>
        <dbReference type="ARBA" id="ARBA00022605"/>
    </source>
</evidence>